<dbReference type="Proteomes" id="UP000636110">
    <property type="component" value="Unassembled WGS sequence"/>
</dbReference>
<name>A0ABR6F3W4_9SPHI</name>
<dbReference type="RefSeq" id="WP_182961677.1">
    <property type="nucleotide sequence ID" value="NZ_WNXC01000011.1"/>
</dbReference>
<evidence type="ECO:0000313" key="2">
    <source>
        <dbReference type="Proteomes" id="UP000636110"/>
    </source>
</evidence>
<protein>
    <submittedName>
        <fullName evidence="1">Uncharacterized protein</fullName>
    </submittedName>
</protein>
<accession>A0ABR6F3W4</accession>
<comment type="caution">
    <text evidence="1">The sequence shown here is derived from an EMBL/GenBank/DDBJ whole genome shotgun (WGS) entry which is preliminary data.</text>
</comment>
<reference evidence="1 2" key="1">
    <citation type="submission" date="2019-11" db="EMBL/GenBank/DDBJ databases">
        <title>Description of Pedobacter sp. LMG 31462T.</title>
        <authorList>
            <person name="Carlier A."/>
            <person name="Qi S."/>
            <person name="Vandamme P."/>
        </authorList>
    </citation>
    <scope>NUCLEOTIDE SEQUENCE [LARGE SCALE GENOMIC DNA]</scope>
    <source>
        <strain evidence="1 2">LMG 31462</strain>
    </source>
</reference>
<organism evidence="1 2">
    <name type="scientific">Pedobacter gandavensis</name>
    <dbReference type="NCBI Taxonomy" id="2679963"/>
    <lineage>
        <taxon>Bacteria</taxon>
        <taxon>Pseudomonadati</taxon>
        <taxon>Bacteroidota</taxon>
        <taxon>Sphingobacteriia</taxon>
        <taxon>Sphingobacteriales</taxon>
        <taxon>Sphingobacteriaceae</taxon>
        <taxon>Pedobacter</taxon>
    </lineage>
</organism>
<proteinExistence type="predicted"/>
<sequence length="177" mass="20735">MTKKNAVKPLKTTKEMTVIAPTEEILLAQNLELRNEAVEQAYKNIIKGCKELLTAFDTLRYRMHVTIDHTNSGKETNLINEFISYFWDITLTRNRFNYYMIYVSYDEEALTRFGHKIFNRMLRIVFNNTNITATDINIENSVRIDHSATDIQIFFLNRLLSDPKDYIIVTAEEKVPS</sequence>
<keyword evidence="2" id="KW-1185">Reference proteome</keyword>
<dbReference type="EMBL" id="WNXC01000011">
    <property type="protein sequence ID" value="MBB2151709.1"/>
    <property type="molecule type" value="Genomic_DNA"/>
</dbReference>
<gene>
    <name evidence="1" type="ORF">GM920_22625</name>
</gene>
<evidence type="ECO:0000313" key="1">
    <source>
        <dbReference type="EMBL" id="MBB2151709.1"/>
    </source>
</evidence>